<proteinExistence type="predicted"/>
<dbReference type="Gene3D" id="2.160.10.10">
    <property type="entry name" value="Hexapeptide repeat proteins"/>
    <property type="match status" value="1"/>
</dbReference>
<dbReference type="AlphaFoldDB" id="A0AA37F9D4"/>
<organism evidence="1 2">
    <name type="scientific">Thermogymnomonas acidicola</name>
    <dbReference type="NCBI Taxonomy" id="399579"/>
    <lineage>
        <taxon>Archaea</taxon>
        <taxon>Methanobacteriati</taxon>
        <taxon>Thermoplasmatota</taxon>
        <taxon>Thermoplasmata</taxon>
        <taxon>Thermoplasmatales</taxon>
        <taxon>Thermogymnomonas</taxon>
    </lineage>
</organism>
<comment type="caution">
    <text evidence="1">The sequence shown here is derived from an EMBL/GenBank/DDBJ whole genome shotgun (WGS) entry which is preliminary data.</text>
</comment>
<sequence>MVTLGRNTMVMDTAVLIGDVQIEDGVAIFDHVVIRGDQATIKVGKNSNIQDNAVIHADEHFPTTIGQMVSVGHNAIVHGSNVGDEVIVGMGAILLNGSKIGSGSVVAAGAVVTEGFEAPENSLVAGVPATVKRVDGKFREYARRNAQTYMALRDRYISGSIQRVRGLDLR</sequence>
<dbReference type="SUPFAM" id="SSF51161">
    <property type="entry name" value="Trimeric LpxA-like enzymes"/>
    <property type="match status" value="1"/>
</dbReference>
<protein>
    <submittedName>
        <fullName evidence="1">Gamma carbonic anhydrase family protein</fullName>
    </submittedName>
</protein>
<accession>A0AA37F9D4</accession>
<keyword evidence="2" id="KW-1185">Reference proteome</keyword>
<dbReference type="PANTHER" id="PTHR13061:SF29">
    <property type="entry name" value="GAMMA CARBONIC ANHYDRASE-LIKE 1, MITOCHONDRIAL-RELATED"/>
    <property type="match status" value="1"/>
</dbReference>
<dbReference type="InterPro" id="IPR011004">
    <property type="entry name" value="Trimer_LpxA-like_sf"/>
</dbReference>
<reference evidence="1" key="1">
    <citation type="journal article" date="2014" name="Int. J. Syst. Evol. Microbiol.">
        <title>Complete genome sequence of Corynebacterium casei LMG S-19264T (=DSM 44701T), isolated from a smear-ripened cheese.</title>
        <authorList>
            <consortium name="US DOE Joint Genome Institute (JGI-PGF)"/>
            <person name="Walter F."/>
            <person name="Albersmeier A."/>
            <person name="Kalinowski J."/>
            <person name="Ruckert C."/>
        </authorList>
    </citation>
    <scope>NUCLEOTIDE SEQUENCE</scope>
    <source>
        <strain evidence="1">JCM 13583</strain>
    </source>
</reference>
<dbReference type="InterPro" id="IPR001451">
    <property type="entry name" value="Hexapep"/>
</dbReference>
<dbReference type="PANTHER" id="PTHR13061">
    <property type="entry name" value="DYNACTIN SUBUNIT P25"/>
    <property type="match status" value="1"/>
</dbReference>
<dbReference type="RefSeq" id="WP_188680724.1">
    <property type="nucleotide sequence ID" value="NZ_BMNY01000001.1"/>
</dbReference>
<reference evidence="1" key="2">
    <citation type="submission" date="2022-09" db="EMBL/GenBank/DDBJ databases">
        <authorList>
            <person name="Sun Q."/>
            <person name="Ohkuma M."/>
        </authorList>
    </citation>
    <scope>NUCLEOTIDE SEQUENCE</scope>
    <source>
        <strain evidence="1">JCM 13583</strain>
    </source>
</reference>
<dbReference type="InterPro" id="IPR047324">
    <property type="entry name" value="LbH_gamma_CA-like"/>
</dbReference>
<evidence type="ECO:0000313" key="1">
    <source>
        <dbReference type="EMBL" id="GGM73414.1"/>
    </source>
</evidence>
<dbReference type="Pfam" id="PF00132">
    <property type="entry name" value="Hexapep"/>
    <property type="match status" value="1"/>
</dbReference>
<dbReference type="CDD" id="cd04645">
    <property type="entry name" value="LbH_gamma_CA_like"/>
    <property type="match status" value="1"/>
</dbReference>
<gene>
    <name evidence="1" type="ORF">GCM10007108_09300</name>
</gene>
<dbReference type="InterPro" id="IPR050484">
    <property type="entry name" value="Transf_Hexapept/Carb_Anhydrase"/>
</dbReference>
<name>A0AA37F9D4_9ARCH</name>
<dbReference type="EMBL" id="BMNY01000001">
    <property type="protein sequence ID" value="GGM73414.1"/>
    <property type="molecule type" value="Genomic_DNA"/>
</dbReference>
<evidence type="ECO:0000313" key="2">
    <source>
        <dbReference type="Proteomes" id="UP000632195"/>
    </source>
</evidence>
<dbReference type="Proteomes" id="UP000632195">
    <property type="component" value="Unassembled WGS sequence"/>
</dbReference>